<feature type="transmembrane region" description="Helical" evidence="1">
    <location>
        <begin position="75"/>
        <end position="95"/>
    </location>
</feature>
<proteinExistence type="predicted"/>
<feature type="transmembrane region" description="Helical" evidence="1">
    <location>
        <begin position="50"/>
        <end position="69"/>
    </location>
</feature>
<gene>
    <name evidence="2" type="ORF">JHL18_17040</name>
</gene>
<dbReference type="Proteomes" id="UP000596739">
    <property type="component" value="Unassembled WGS sequence"/>
</dbReference>
<keyword evidence="3" id="KW-1185">Reference proteome</keyword>
<dbReference type="RefSeq" id="WP_200271457.1">
    <property type="nucleotide sequence ID" value="NZ_JAENHN010000046.1"/>
</dbReference>
<keyword evidence="1" id="KW-0472">Membrane</keyword>
<protein>
    <submittedName>
        <fullName evidence="2">DUF3784 domain-containing protein</fullName>
    </submittedName>
</protein>
<name>A0ABS1ESG0_9CLOT</name>
<sequence>MPAGQIGIIVLFVVLGIVFSLGKGSFLIAGYNTSSKEEKAKYDKKALGKFMGKAMFMVAFSVFLCGLSTLLNQHFIFVIGFILLIGTALFILIYANTSHRFRKYTSCKIIYIW</sequence>
<comment type="caution">
    <text evidence="2">The sequence shown here is derived from an EMBL/GenBank/DDBJ whole genome shotgun (WGS) entry which is preliminary data.</text>
</comment>
<reference evidence="3" key="1">
    <citation type="submission" date="2021-01" db="EMBL/GenBank/DDBJ databases">
        <title>Genome public.</title>
        <authorList>
            <person name="Liu C."/>
            <person name="Sun Q."/>
        </authorList>
    </citation>
    <scope>NUCLEOTIDE SEQUENCE [LARGE SCALE GENOMIC DNA]</scope>
    <source>
        <strain evidence="3">YIM B02505</strain>
    </source>
</reference>
<evidence type="ECO:0000256" key="1">
    <source>
        <dbReference type="SAM" id="Phobius"/>
    </source>
</evidence>
<dbReference type="EMBL" id="JAENHN010000046">
    <property type="protein sequence ID" value="MBK1812332.1"/>
    <property type="molecule type" value="Genomic_DNA"/>
</dbReference>
<accession>A0ABS1ESG0</accession>
<keyword evidence="1" id="KW-1133">Transmembrane helix</keyword>
<organism evidence="2 3">
    <name type="scientific">Clostridium yunnanense</name>
    <dbReference type="NCBI Taxonomy" id="2800325"/>
    <lineage>
        <taxon>Bacteria</taxon>
        <taxon>Bacillati</taxon>
        <taxon>Bacillota</taxon>
        <taxon>Clostridia</taxon>
        <taxon>Eubacteriales</taxon>
        <taxon>Clostridiaceae</taxon>
        <taxon>Clostridium</taxon>
    </lineage>
</organism>
<dbReference type="InterPro" id="IPR017259">
    <property type="entry name" value="UCP037672"/>
</dbReference>
<evidence type="ECO:0000313" key="3">
    <source>
        <dbReference type="Proteomes" id="UP000596739"/>
    </source>
</evidence>
<dbReference type="Pfam" id="PF12650">
    <property type="entry name" value="DUF3784"/>
    <property type="match status" value="1"/>
</dbReference>
<keyword evidence="1" id="KW-0812">Transmembrane</keyword>
<feature type="transmembrane region" description="Helical" evidence="1">
    <location>
        <begin position="6"/>
        <end position="29"/>
    </location>
</feature>
<evidence type="ECO:0000313" key="2">
    <source>
        <dbReference type="EMBL" id="MBK1812332.1"/>
    </source>
</evidence>